<gene>
    <name evidence="7" type="ORF">DIATSA_LOCUS13981</name>
</gene>
<evidence type="ECO:0000256" key="4">
    <source>
        <dbReference type="ARBA" id="ARBA00023163"/>
    </source>
</evidence>
<feature type="domain" description="Myb/SANT-like DNA-binding" evidence="6">
    <location>
        <begin position="4"/>
        <end position="81"/>
    </location>
</feature>
<accession>A0A9N9RFF9</accession>
<evidence type="ECO:0000256" key="1">
    <source>
        <dbReference type="ARBA" id="ARBA00011764"/>
    </source>
</evidence>
<comment type="function">
    <text evidence="5">Involved in transvection phenomena (= synapsis-dependent gene expression), where the synaptic pairing of chromosomes carrying genes with which zeste interacts influences the expression of these genes. Zeste binds to DNA and stimulates transcription from a nearby promoter.</text>
</comment>
<keyword evidence="8" id="KW-1185">Reference proteome</keyword>
<reference evidence="7" key="1">
    <citation type="submission" date="2021-12" db="EMBL/GenBank/DDBJ databases">
        <authorList>
            <person name="King R."/>
        </authorList>
    </citation>
    <scope>NUCLEOTIDE SEQUENCE</scope>
</reference>
<name>A0A9N9RFF9_9NEOP</name>
<dbReference type="GO" id="GO:0005634">
    <property type="term" value="C:nucleus"/>
    <property type="evidence" value="ECO:0007669"/>
    <property type="project" value="TreeGrafter"/>
</dbReference>
<reference evidence="7" key="2">
    <citation type="submission" date="2022-10" db="EMBL/GenBank/DDBJ databases">
        <authorList>
            <consortium name="ENA_rothamsted_submissions"/>
            <consortium name="culmorum"/>
            <person name="King R."/>
        </authorList>
    </citation>
    <scope>NUCLEOTIDE SEQUENCE</scope>
</reference>
<protein>
    <recommendedName>
        <fullName evidence="2">Regulatory protein zeste</fullName>
    </recommendedName>
</protein>
<dbReference type="AlphaFoldDB" id="A0A9N9RFF9"/>
<dbReference type="OrthoDB" id="6931947at2759"/>
<proteinExistence type="predicted"/>
<organism evidence="7 8">
    <name type="scientific">Diatraea saccharalis</name>
    <name type="common">sugarcane borer</name>
    <dbReference type="NCBI Taxonomy" id="40085"/>
    <lineage>
        <taxon>Eukaryota</taxon>
        <taxon>Metazoa</taxon>
        <taxon>Ecdysozoa</taxon>
        <taxon>Arthropoda</taxon>
        <taxon>Hexapoda</taxon>
        <taxon>Insecta</taxon>
        <taxon>Pterygota</taxon>
        <taxon>Neoptera</taxon>
        <taxon>Endopterygota</taxon>
        <taxon>Lepidoptera</taxon>
        <taxon>Glossata</taxon>
        <taxon>Ditrysia</taxon>
        <taxon>Pyraloidea</taxon>
        <taxon>Crambidae</taxon>
        <taxon>Crambinae</taxon>
        <taxon>Diatraea</taxon>
    </lineage>
</organism>
<dbReference type="Proteomes" id="UP001153714">
    <property type="component" value="Chromosome 9"/>
</dbReference>
<sequence length="282" mass="31554">MPAKRKLSQRQLEILLEFSESHQEIALGRFCGGPLSNQATKQAWEAIALQLNAVADGITKTPDQWRRYWIEFKAKVKAKAADVRRSASATGGGRSKLIPLSDFDQRVLALLGPVAVEGLPGVRIPVELPSTSTTPQPSPDVLSPAMEVEWLDEAMGGTASEEVEQELVQCGEPPVDSEPHYSEPIPEQTSRVIAEESTAPAPAVQVPHNIRRPRAQRQIRRHEGVPRWAYELEERRIAIEESRIVIEERLARVEERRAASMETIVNLLTVLIELIRERNFNI</sequence>
<dbReference type="PANTHER" id="PTHR23098">
    <property type="entry name" value="AGAP001331-PA-RELATED"/>
    <property type="match status" value="1"/>
</dbReference>
<keyword evidence="4" id="KW-0804">Transcription</keyword>
<dbReference type="InterPro" id="IPR028002">
    <property type="entry name" value="Myb_DNA-bind_5"/>
</dbReference>
<evidence type="ECO:0000313" key="7">
    <source>
        <dbReference type="EMBL" id="CAG9796828.1"/>
    </source>
</evidence>
<evidence type="ECO:0000259" key="6">
    <source>
        <dbReference type="Pfam" id="PF13873"/>
    </source>
</evidence>
<evidence type="ECO:0000313" key="8">
    <source>
        <dbReference type="Proteomes" id="UP001153714"/>
    </source>
</evidence>
<evidence type="ECO:0000256" key="5">
    <source>
        <dbReference type="ARBA" id="ARBA00025466"/>
    </source>
</evidence>
<evidence type="ECO:0000256" key="3">
    <source>
        <dbReference type="ARBA" id="ARBA00023015"/>
    </source>
</evidence>
<comment type="subunit">
    <text evidence="1">Self-associates forming complexes of several hundred monomers.</text>
</comment>
<keyword evidence="3" id="KW-0805">Transcription regulation</keyword>
<evidence type="ECO:0000256" key="2">
    <source>
        <dbReference type="ARBA" id="ARBA00016807"/>
    </source>
</evidence>
<dbReference type="PANTHER" id="PTHR23098:SF16">
    <property type="entry name" value="REGULATORY PROTEIN ZESTE"/>
    <property type="match status" value="1"/>
</dbReference>
<dbReference type="Pfam" id="PF13873">
    <property type="entry name" value="Myb_DNA-bind_5"/>
    <property type="match status" value="1"/>
</dbReference>
<dbReference type="EMBL" id="OU893340">
    <property type="protein sequence ID" value="CAG9796828.1"/>
    <property type="molecule type" value="Genomic_DNA"/>
</dbReference>